<dbReference type="Proteomes" id="UP000031488">
    <property type="component" value="Unassembled WGS sequence"/>
</dbReference>
<reference evidence="2 3" key="1">
    <citation type="submission" date="2014-11" db="EMBL/GenBank/DDBJ databases">
        <title>Draft Genome Sequence of Brevibacterium linens AE038-8.</title>
        <authorList>
            <person name="Maizel D."/>
            <person name="Utturkar S.M."/>
            <person name="Brown S.D."/>
            <person name="Ferrero M."/>
            <person name="Rosen B.P."/>
        </authorList>
    </citation>
    <scope>NUCLEOTIDE SEQUENCE [LARGE SCALE GENOMIC DNA]</scope>
    <source>
        <strain evidence="2 3">AE038-8</strain>
    </source>
</reference>
<feature type="compositionally biased region" description="Polar residues" evidence="1">
    <location>
        <begin position="73"/>
        <end position="83"/>
    </location>
</feature>
<dbReference type="OrthoDB" id="163447at2"/>
<keyword evidence="3" id="KW-1185">Reference proteome</keyword>
<name>A0A0B9AE12_BRELN</name>
<evidence type="ECO:0000313" key="2">
    <source>
        <dbReference type="EMBL" id="KHS53794.1"/>
    </source>
</evidence>
<accession>A0A0B9AE12</accession>
<dbReference type="AlphaFoldDB" id="A0A0B9AE12"/>
<dbReference type="GO" id="GO:0031412">
    <property type="term" value="P:gas vesicle organization"/>
    <property type="evidence" value="ECO:0007669"/>
    <property type="project" value="InterPro"/>
</dbReference>
<protein>
    <submittedName>
        <fullName evidence="2">Gas vesicle synthesis family protein</fullName>
    </submittedName>
</protein>
<dbReference type="RefSeq" id="WP_082018773.1">
    <property type="nucleotide sequence ID" value="NZ_JBCLTJ010000003.1"/>
</dbReference>
<dbReference type="EMBL" id="JTJZ01000013">
    <property type="protein sequence ID" value="KHS53794.1"/>
    <property type="molecule type" value="Genomic_DNA"/>
</dbReference>
<comment type="caution">
    <text evidence="2">The sequence shown here is derived from an EMBL/GenBank/DDBJ whole genome shotgun (WGS) entry which is preliminary data.</text>
</comment>
<feature type="compositionally biased region" description="Basic and acidic residues" evidence="1">
    <location>
        <begin position="42"/>
        <end position="71"/>
    </location>
</feature>
<sequence length="170" mass="18655">MSEEPRADGKSATDASEKRDRKPSENVTEGSSRRSSASTSAAREKSASSSHEKPTSSSHEKSASSARERPKASSRSESGSQDATGKRISAVRAVKKAIEQFGTLTGRPPESVVGTRWKDDHWSVRLEVVESRRIPDSADLLAEYEVELDADGELMAYDRKDRYVRGRPSE</sequence>
<feature type="region of interest" description="Disordered" evidence="1">
    <location>
        <begin position="1"/>
        <end position="88"/>
    </location>
</feature>
<evidence type="ECO:0000313" key="3">
    <source>
        <dbReference type="Proteomes" id="UP000031488"/>
    </source>
</evidence>
<feature type="compositionally biased region" description="Basic and acidic residues" evidence="1">
    <location>
        <begin position="1"/>
        <end position="24"/>
    </location>
</feature>
<organism evidence="2 3">
    <name type="scientific">Brevibacterium linens</name>
    <dbReference type="NCBI Taxonomy" id="1703"/>
    <lineage>
        <taxon>Bacteria</taxon>
        <taxon>Bacillati</taxon>
        <taxon>Actinomycetota</taxon>
        <taxon>Actinomycetes</taxon>
        <taxon>Micrococcales</taxon>
        <taxon>Brevibacteriaceae</taxon>
        <taxon>Brevibacterium</taxon>
    </lineage>
</organism>
<proteinExistence type="predicted"/>
<dbReference type="PATRIC" id="fig|1703.6.peg.432"/>
<gene>
    <name evidence="2" type="ORF">AE0388_0549</name>
</gene>
<dbReference type="InterPro" id="IPR008634">
    <property type="entry name" value="Gas-vesicle_GvpO"/>
</dbReference>
<dbReference type="Pfam" id="PF05800">
    <property type="entry name" value="GvpO"/>
    <property type="match status" value="1"/>
</dbReference>
<evidence type="ECO:0000256" key="1">
    <source>
        <dbReference type="SAM" id="MobiDB-lite"/>
    </source>
</evidence>